<dbReference type="STRING" id="142588.SAMN04488559_10284"/>
<sequence length="102" mass="11492">MFLFKKIPSISTNEIERKLAEKVTIIDVREPHEFVNGHIPGAKNVPLNKVRNYQPKGKIYVICQSGMRSKRATKELIQNGFDAVNIKGGMLRYSGATRGGKY</sequence>
<dbReference type="SUPFAM" id="SSF52821">
    <property type="entry name" value="Rhodanese/Cell cycle control phosphatase"/>
    <property type="match status" value="1"/>
</dbReference>
<reference evidence="2 3" key="1">
    <citation type="submission" date="2016-10" db="EMBL/GenBank/DDBJ databases">
        <authorList>
            <person name="de Groot N.N."/>
        </authorList>
    </citation>
    <scope>NUCLEOTIDE SEQUENCE [LARGE SCALE GENOMIC DNA]</scope>
    <source>
        <strain evidence="2 3">DSM 13760</strain>
    </source>
</reference>
<accession>A0A1H9QHS1</accession>
<dbReference type="CDD" id="cd00158">
    <property type="entry name" value="RHOD"/>
    <property type="match status" value="1"/>
</dbReference>
<evidence type="ECO:0000313" key="3">
    <source>
        <dbReference type="Proteomes" id="UP000198948"/>
    </source>
</evidence>
<evidence type="ECO:0000259" key="1">
    <source>
        <dbReference type="PROSITE" id="PS50206"/>
    </source>
</evidence>
<keyword evidence="2" id="KW-0808">Transferase</keyword>
<dbReference type="Gene3D" id="3.40.250.10">
    <property type="entry name" value="Rhodanese-like domain"/>
    <property type="match status" value="1"/>
</dbReference>
<gene>
    <name evidence="2" type="ORF">SAMN04488559_10284</name>
</gene>
<dbReference type="PROSITE" id="PS50206">
    <property type="entry name" value="RHODANESE_3"/>
    <property type="match status" value="1"/>
</dbReference>
<dbReference type="AlphaFoldDB" id="A0A1H9QHS1"/>
<dbReference type="EMBL" id="FOHA01000002">
    <property type="protein sequence ID" value="SER59967.1"/>
    <property type="molecule type" value="Genomic_DNA"/>
</dbReference>
<dbReference type="InterPro" id="IPR036873">
    <property type="entry name" value="Rhodanese-like_dom_sf"/>
</dbReference>
<keyword evidence="3" id="KW-1185">Reference proteome</keyword>
<name>A0A1H9QHS1_9LACT</name>
<dbReference type="InterPro" id="IPR050229">
    <property type="entry name" value="GlpE_sulfurtransferase"/>
</dbReference>
<dbReference type="PANTHER" id="PTHR43031:SF17">
    <property type="entry name" value="SULFURTRANSFERASE YTWF-RELATED"/>
    <property type="match status" value="1"/>
</dbReference>
<dbReference type="RefSeq" id="WP_092649866.1">
    <property type="nucleotide sequence ID" value="NZ_FOHA01000002.1"/>
</dbReference>
<dbReference type="OrthoDB" id="9800872at2"/>
<dbReference type="InterPro" id="IPR001307">
    <property type="entry name" value="Thiosulphate_STrfase_CS"/>
</dbReference>
<dbReference type="PROSITE" id="PS00380">
    <property type="entry name" value="RHODANESE_1"/>
    <property type="match status" value="1"/>
</dbReference>
<dbReference type="GO" id="GO:0004792">
    <property type="term" value="F:thiosulfate-cyanide sulfurtransferase activity"/>
    <property type="evidence" value="ECO:0007669"/>
    <property type="project" value="InterPro"/>
</dbReference>
<dbReference type="SMART" id="SM00450">
    <property type="entry name" value="RHOD"/>
    <property type="match status" value="1"/>
</dbReference>
<dbReference type="InterPro" id="IPR001763">
    <property type="entry name" value="Rhodanese-like_dom"/>
</dbReference>
<dbReference type="Pfam" id="PF00581">
    <property type="entry name" value="Rhodanese"/>
    <property type="match status" value="1"/>
</dbReference>
<evidence type="ECO:0000313" key="2">
    <source>
        <dbReference type="EMBL" id="SER59967.1"/>
    </source>
</evidence>
<dbReference type="PANTHER" id="PTHR43031">
    <property type="entry name" value="FAD-DEPENDENT OXIDOREDUCTASE"/>
    <property type="match status" value="1"/>
</dbReference>
<dbReference type="Proteomes" id="UP000198948">
    <property type="component" value="Unassembled WGS sequence"/>
</dbReference>
<protein>
    <submittedName>
        <fullName evidence="2">Rhodanese-related sulfurtransferase</fullName>
    </submittedName>
</protein>
<organism evidence="2 3">
    <name type="scientific">Isobaculum melis</name>
    <dbReference type="NCBI Taxonomy" id="142588"/>
    <lineage>
        <taxon>Bacteria</taxon>
        <taxon>Bacillati</taxon>
        <taxon>Bacillota</taxon>
        <taxon>Bacilli</taxon>
        <taxon>Lactobacillales</taxon>
        <taxon>Carnobacteriaceae</taxon>
        <taxon>Isobaculum</taxon>
    </lineage>
</organism>
<proteinExistence type="predicted"/>
<feature type="domain" description="Rhodanese" evidence="1">
    <location>
        <begin position="19"/>
        <end position="102"/>
    </location>
</feature>